<dbReference type="Pfam" id="PF12146">
    <property type="entry name" value="Hydrolase_4"/>
    <property type="match status" value="1"/>
</dbReference>
<dbReference type="InterPro" id="IPR000639">
    <property type="entry name" value="Epox_hydrolase-like"/>
</dbReference>
<keyword evidence="2" id="KW-0378">Hydrolase</keyword>
<gene>
    <name evidence="2" type="ORF">RIL96_07180</name>
</gene>
<evidence type="ECO:0000313" key="3">
    <source>
        <dbReference type="Proteomes" id="UP001251870"/>
    </source>
</evidence>
<dbReference type="InterPro" id="IPR029058">
    <property type="entry name" value="AB_hydrolase_fold"/>
</dbReference>
<dbReference type="EMBL" id="JAVKGR010000007">
    <property type="protein sequence ID" value="MDR8019347.1"/>
    <property type="molecule type" value="Genomic_DNA"/>
</dbReference>
<dbReference type="InterPro" id="IPR000073">
    <property type="entry name" value="AB_hydrolase_1"/>
</dbReference>
<dbReference type="SUPFAM" id="SSF53474">
    <property type="entry name" value="alpha/beta-Hydrolases"/>
    <property type="match status" value="1"/>
</dbReference>
<organism evidence="2 3">
    <name type="scientific">Nesterenkonia aerolata</name>
    <dbReference type="NCBI Taxonomy" id="3074079"/>
    <lineage>
        <taxon>Bacteria</taxon>
        <taxon>Bacillati</taxon>
        <taxon>Actinomycetota</taxon>
        <taxon>Actinomycetes</taxon>
        <taxon>Micrococcales</taxon>
        <taxon>Micrococcaceae</taxon>
        <taxon>Nesterenkonia</taxon>
    </lineage>
</organism>
<accession>A0ABU2DS62</accession>
<dbReference type="GO" id="GO:0016787">
    <property type="term" value="F:hydrolase activity"/>
    <property type="evidence" value="ECO:0007669"/>
    <property type="project" value="UniProtKB-KW"/>
</dbReference>
<dbReference type="InterPro" id="IPR050266">
    <property type="entry name" value="AB_hydrolase_sf"/>
</dbReference>
<dbReference type="RefSeq" id="WP_310548337.1">
    <property type="nucleotide sequence ID" value="NZ_JAVKGR010000007.1"/>
</dbReference>
<evidence type="ECO:0000313" key="2">
    <source>
        <dbReference type="EMBL" id="MDR8019347.1"/>
    </source>
</evidence>
<protein>
    <submittedName>
        <fullName evidence="2">Alpha/beta hydrolase</fullName>
    </submittedName>
</protein>
<dbReference type="PANTHER" id="PTHR43798">
    <property type="entry name" value="MONOACYLGLYCEROL LIPASE"/>
    <property type="match status" value="1"/>
</dbReference>
<dbReference type="Gene3D" id="3.40.50.1820">
    <property type="entry name" value="alpha/beta hydrolase"/>
    <property type="match status" value="1"/>
</dbReference>
<feature type="domain" description="Serine aminopeptidase S33" evidence="1">
    <location>
        <begin position="16"/>
        <end position="250"/>
    </location>
</feature>
<evidence type="ECO:0000259" key="1">
    <source>
        <dbReference type="Pfam" id="PF12146"/>
    </source>
</evidence>
<reference evidence="2 3" key="1">
    <citation type="submission" date="2023-09" db="EMBL/GenBank/DDBJ databases">
        <title>Description of three actinobacteria isolated from air of manufacturing shop in a pharmaceutical factory.</title>
        <authorList>
            <person name="Zhang D.-F."/>
        </authorList>
    </citation>
    <scope>NUCLEOTIDE SEQUENCE [LARGE SCALE GENOMIC DNA]</scope>
    <source>
        <strain evidence="2 3">LY-0111</strain>
    </source>
</reference>
<dbReference type="PRINTS" id="PR00111">
    <property type="entry name" value="ABHYDROLASE"/>
</dbReference>
<keyword evidence="3" id="KW-1185">Reference proteome</keyword>
<dbReference type="Proteomes" id="UP001251870">
    <property type="component" value="Unassembled WGS sequence"/>
</dbReference>
<name>A0ABU2DS62_9MICC</name>
<proteinExistence type="predicted"/>
<dbReference type="InterPro" id="IPR022742">
    <property type="entry name" value="Hydrolase_4"/>
</dbReference>
<sequence length="264" mass="27888">MSTPALTLTTLQSPQDPARVVVLMPGMGTDVAGTWAVTARHMDPTSHIIAVDLPGHGLSPTWHEEEATLDDVARGVAEAVRPAVAEAGLTELPVYFAGISVGGAIALQLGLEHSDLFSRVAVVCSAAKIGDSEGWTDRAATVREQGTGAMVEGSMQRWFAPGFLEANPQVGETLAASLRAADDETYRSLCLAIGRFDMRPRLADIRIPVLAIAGQHDVVTTAEDARMIAERVSQCTAVVVADASHQAGVEQPEEVARLLDQLFG</sequence>
<comment type="caution">
    <text evidence="2">The sequence shown here is derived from an EMBL/GenBank/DDBJ whole genome shotgun (WGS) entry which is preliminary data.</text>
</comment>
<dbReference type="PRINTS" id="PR00412">
    <property type="entry name" value="EPOXHYDRLASE"/>
</dbReference>